<dbReference type="PANTHER" id="PTHR37235">
    <property type="entry name" value="ZINC METALLOPROTEINASE AUREOLYSIN"/>
    <property type="match status" value="1"/>
</dbReference>
<comment type="caution">
    <text evidence="1">The sequence shown here is derived from an EMBL/GenBank/DDBJ whole genome shotgun (WGS) entry which is preliminary data.</text>
</comment>
<keyword evidence="2" id="KW-1185">Reference proteome</keyword>
<organism evidence="1 2">
    <name type="scientific">Zingiber officinale</name>
    <name type="common">Ginger</name>
    <name type="synonym">Amomum zingiber</name>
    <dbReference type="NCBI Taxonomy" id="94328"/>
    <lineage>
        <taxon>Eukaryota</taxon>
        <taxon>Viridiplantae</taxon>
        <taxon>Streptophyta</taxon>
        <taxon>Embryophyta</taxon>
        <taxon>Tracheophyta</taxon>
        <taxon>Spermatophyta</taxon>
        <taxon>Magnoliopsida</taxon>
        <taxon>Liliopsida</taxon>
        <taxon>Zingiberales</taxon>
        <taxon>Zingiberaceae</taxon>
        <taxon>Zingiber</taxon>
    </lineage>
</organism>
<reference evidence="1 2" key="1">
    <citation type="submission" date="2020-08" db="EMBL/GenBank/DDBJ databases">
        <title>Plant Genome Project.</title>
        <authorList>
            <person name="Zhang R.-G."/>
        </authorList>
    </citation>
    <scope>NUCLEOTIDE SEQUENCE [LARGE SCALE GENOMIC DNA]</scope>
    <source>
        <tissue evidence="1">Rhizome</tissue>
    </source>
</reference>
<proteinExistence type="predicted"/>
<name>A0A8J5GK63_ZINOF</name>
<dbReference type="EMBL" id="JACMSC010000010">
    <property type="protein sequence ID" value="KAG6505124.1"/>
    <property type="molecule type" value="Genomic_DNA"/>
</dbReference>
<evidence type="ECO:0000313" key="2">
    <source>
        <dbReference type="Proteomes" id="UP000734854"/>
    </source>
</evidence>
<protein>
    <submittedName>
        <fullName evidence="1">Uncharacterized protein</fullName>
    </submittedName>
</protein>
<dbReference type="OrthoDB" id="651163at2759"/>
<sequence length="87" mass="9623">MTMSFLRSFPGVQLPQVLRLLEQDVETVLNVLQPGPLGILEHKFSVAEVQEAKATVRRAIENWRRNSSLVKVASTQHSSEGTPSHSG</sequence>
<gene>
    <name evidence="1" type="ORF">ZIOFF_037472</name>
</gene>
<dbReference type="Proteomes" id="UP000734854">
    <property type="component" value="Unassembled WGS sequence"/>
</dbReference>
<evidence type="ECO:0000313" key="1">
    <source>
        <dbReference type="EMBL" id="KAG6505124.1"/>
    </source>
</evidence>
<dbReference type="PANTHER" id="PTHR37235:SF2">
    <property type="entry name" value="OS05G0371500 PROTEIN"/>
    <property type="match status" value="1"/>
</dbReference>
<dbReference type="AlphaFoldDB" id="A0A8J5GK63"/>
<accession>A0A8J5GK63</accession>